<organism evidence="2 3">
    <name type="scientific">Brockia lithotrophica</name>
    <dbReference type="NCBI Taxonomy" id="933949"/>
    <lineage>
        <taxon>Bacteria</taxon>
        <taxon>Bacillati</taxon>
        <taxon>Bacillota</taxon>
        <taxon>Bacilli</taxon>
        <taxon>Bacillales</taxon>
        <taxon>Bacillales Family X. Incertae Sedis</taxon>
        <taxon>Brockia</taxon>
    </lineage>
</organism>
<comment type="caution">
    <text evidence="2">The sequence shown here is derived from an EMBL/GenBank/DDBJ whole genome shotgun (WGS) entry which is preliminary data.</text>
</comment>
<evidence type="ECO:0000313" key="3">
    <source>
        <dbReference type="Proteomes" id="UP000244016"/>
    </source>
</evidence>
<reference evidence="2 3" key="1">
    <citation type="submission" date="2017-08" db="EMBL/GenBank/DDBJ databases">
        <title>Burning lignite coal seam in the remote Altai Mountains harbors a hydrogen-driven thermophilic microbial community.</title>
        <authorList>
            <person name="Kadnikov V.V."/>
            <person name="Mardanov A.V."/>
            <person name="Ivasenko D."/>
            <person name="Beletsky A.V."/>
            <person name="Karnachuk O.V."/>
            <person name="Ravin N.V."/>
        </authorList>
    </citation>
    <scope>NUCLEOTIDE SEQUENCE [LARGE SCALE GENOMIC DNA]</scope>
    <source>
        <strain evidence="2">AL31</strain>
    </source>
</reference>
<sequence length="44" mass="4593">MKIENLHVVVDGEPFIRGLDLVIRGGEVHAIVGPNGTGKSTLGP</sequence>
<dbReference type="SUPFAM" id="SSF52540">
    <property type="entry name" value="P-loop containing nucleoside triphosphate hydrolases"/>
    <property type="match status" value="1"/>
</dbReference>
<accession>A0A2T5G8R1</accession>
<dbReference type="InterPro" id="IPR027417">
    <property type="entry name" value="P-loop_NTPase"/>
</dbReference>
<dbReference type="AlphaFoldDB" id="A0A2T5G8R1"/>
<dbReference type="Gene3D" id="3.40.50.300">
    <property type="entry name" value="P-loop containing nucleotide triphosphate hydrolases"/>
    <property type="match status" value="1"/>
</dbReference>
<feature type="domain" description="ABC transporter" evidence="1">
    <location>
        <begin position="17"/>
        <end position="42"/>
    </location>
</feature>
<dbReference type="Pfam" id="PF00005">
    <property type="entry name" value="ABC_tran"/>
    <property type="match status" value="1"/>
</dbReference>
<dbReference type="GO" id="GO:0005524">
    <property type="term" value="F:ATP binding"/>
    <property type="evidence" value="ECO:0007669"/>
    <property type="project" value="InterPro"/>
</dbReference>
<dbReference type="EMBL" id="PEBW01000002">
    <property type="protein sequence ID" value="PTQ52592.1"/>
    <property type="molecule type" value="Genomic_DNA"/>
</dbReference>
<evidence type="ECO:0000259" key="1">
    <source>
        <dbReference type="Pfam" id="PF00005"/>
    </source>
</evidence>
<gene>
    <name evidence="2" type="ORF">BLITH_0771</name>
</gene>
<dbReference type="InterPro" id="IPR003439">
    <property type="entry name" value="ABC_transporter-like_ATP-bd"/>
</dbReference>
<evidence type="ECO:0000313" key="2">
    <source>
        <dbReference type="EMBL" id="PTQ52592.1"/>
    </source>
</evidence>
<protein>
    <submittedName>
        <fullName evidence="2">Iron-sulfur cluster assembly ATPase protein SufC</fullName>
    </submittedName>
</protein>
<name>A0A2T5G8R1_9BACL</name>
<dbReference type="GO" id="GO:0016887">
    <property type="term" value="F:ATP hydrolysis activity"/>
    <property type="evidence" value="ECO:0007669"/>
    <property type="project" value="InterPro"/>
</dbReference>
<dbReference type="Proteomes" id="UP000244016">
    <property type="component" value="Unassembled WGS sequence"/>
</dbReference>
<proteinExistence type="predicted"/>